<keyword evidence="2" id="KW-1185">Reference proteome</keyword>
<reference evidence="1 2" key="1">
    <citation type="journal article" date="2019" name="Int. J. Syst. Evol. Microbiol.">
        <title>The Global Catalogue of Microorganisms (GCM) 10K type strain sequencing project: providing services to taxonomists for standard genome sequencing and annotation.</title>
        <authorList>
            <consortium name="The Broad Institute Genomics Platform"/>
            <consortium name="The Broad Institute Genome Sequencing Center for Infectious Disease"/>
            <person name="Wu L."/>
            <person name="Ma J."/>
        </authorList>
    </citation>
    <scope>NUCLEOTIDE SEQUENCE [LARGE SCALE GENOMIC DNA]</scope>
    <source>
        <strain evidence="1 2">JCM 12393</strain>
    </source>
</reference>
<accession>A0ABN1XVQ8</accession>
<gene>
    <name evidence="1" type="ORF">GCM10009639_17530</name>
</gene>
<organism evidence="1 2">
    <name type="scientific">Kitasatospora putterlickiae</name>
    <dbReference type="NCBI Taxonomy" id="221725"/>
    <lineage>
        <taxon>Bacteria</taxon>
        <taxon>Bacillati</taxon>
        <taxon>Actinomycetota</taxon>
        <taxon>Actinomycetes</taxon>
        <taxon>Kitasatosporales</taxon>
        <taxon>Streptomycetaceae</taxon>
        <taxon>Kitasatospora</taxon>
    </lineage>
</organism>
<dbReference type="InterPro" id="IPR029058">
    <property type="entry name" value="AB_hydrolase_fold"/>
</dbReference>
<protein>
    <recommendedName>
        <fullName evidence="3">Lipase</fullName>
    </recommendedName>
</protein>
<name>A0ABN1XVQ8_9ACTN</name>
<evidence type="ECO:0008006" key="3">
    <source>
        <dbReference type="Google" id="ProtNLM"/>
    </source>
</evidence>
<evidence type="ECO:0000313" key="1">
    <source>
        <dbReference type="EMBL" id="GAA1389651.1"/>
    </source>
</evidence>
<dbReference type="Proteomes" id="UP001499863">
    <property type="component" value="Unassembled WGS sequence"/>
</dbReference>
<sequence length="468" mass="49530">MVGHHIGAPGVWDAAMGRVRRRPYRVAYWSLGVEERVRMRSSGGRGGLGGRRGVGRLLVGVLALIGAVVPAVPASAAVPAHLTLEATYTGVANGWDRVERYLDTTPGFKQEQYPPDGRGNQDGQRLTFFGGVKQPYSGRFLLYSAPGWNTGAHQVPVLLVHGANDNPDRAWANPGESGGYGCGSLSCPNTGLMQYLSGRGHRVFAIGFAHKQGDNLTQAQEVGDAVALIRAKLGVPQVDVVGWSKGEMSARSYVSSVKPSWGRPYAGDVRKLITLGGPNGGYDYPFAHGWAHDFSIWPQCGGQVNAPAPHLRMTCYGTYTAHPEFSFAPSGGYDVYPGQRQMLARWDSRVGIDQTQQDWYTTYYGGQGFYTEGGGIQAAIDAGSLIAPLHQAGVPASVTAYLLAGGSPSVVGIFNENRAPSDGVVFVASALDTTGIATVGGTALITLANHLQLGWDGAASAQVAGWLN</sequence>
<comment type="caution">
    <text evidence="1">The sequence shown here is derived from an EMBL/GenBank/DDBJ whole genome shotgun (WGS) entry which is preliminary data.</text>
</comment>
<evidence type="ECO:0000313" key="2">
    <source>
        <dbReference type="Proteomes" id="UP001499863"/>
    </source>
</evidence>
<proteinExistence type="predicted"/>
<dbReference type="SUPFAM" id="SSF53474">
    <property type="entry name" value="alpha/beta-Hydrolases"/>
    <property type="match status" value="1"/>
</dbReference>
<dbReference type="Gene3D" id="3.40.50.1820">
    <property type="entry name" value="alpha/beta hydrolase"/>
    <property type="match status" value="1"/>
</dbReference>
<dbReference type="EMBL" id="BAAAKJ010000086">
    <property type="protein sequence ID" value="GAA1389651.1"/>
    <property type="molecule type" value="Genomic_DNA"/>
</dbReference>